<keyword evidence="9" id="KW-1015">Disulfide bond</keyword>
<dbReference type="Gene3D" id="3.30.390.30">
    <property type="match status" value="1"/>
</dbReference>
<dbReference type="PROSITE" id="PS00189">
    <property type="entry name" value="LIPOYL"/>
    <property type="match status" value="1"/>
</dbReference>
<keyword evidence="8 11" id="KW-0520">NAD</keyword>
<dbReference type="EMBL" id="LR134317">
    <property type="protein sequence ID" value="VEF05874.1"/>
    <property type="molecule type" value="Genomic_DNA"/>
</dbReference>
<dbReference type="CDD" id="cd06849">
    <property type="entry name" value="lipoyl_domain"/>
    <property type="match status" value="1"/>
</dbReference>
<proteinExistence type="inferred from homology"/>
<dbReference type="InterPro" id="IPR023753">
    <property type="entry name" value="FAD/NAD-binding_dom"/>
</dbReference>
<keyword evidence="3" id="KW-0963">Cytoplasm</keyword>
<sequence length="589" mass="62691">MAVEIIMPKLGVDMQEGEIIEWKKQEGDPVNEGDILLEIMSDKTNMELEAEDSGVLLKITRQAGETVPVTEVIGYIGAAGETIDVSSPAAADVNVARTTEDLQAAGLEVPKAPDQGSAPSAPKAELAADEYDIIVVGGGPAGYYAAIRGAQLGGKIAIVEKSEFGGTCLNVGCIPTKTYLKNAEILDGIKIAAGRGINLASTNYTIDMDKTVDFKNTVVKTLTGGVQGLLKANKVTIFNGLGQVNPDKTVTIGAQTIEGRNIILATGSKVSRINIPGIDSKLVLTSDDILDLREMPKSLAVMGGGVVGIELGLVWASYGVEVTVIEMADRIIPAMDKEVSLELQKILAKKGMTIKTSVGVSEIVEANNQLTLKLNNGEEVVAEKALLSIGRVPQMNGLEKLNLEMDRNRIKVNDYQETSIPGIYAPGDVNGTKMLAHAAYRMGEVAAENAMHGSKIRKANLKYTPAAVYTHPEVAMVGLTEEQAREQYGDLLIGKNSFTGNGRAIASNEAHGFVKVIADAKYHEILGVHIIGPAAAEMINEAATIMEAELTVDELLLSIHGHPTFSEVMYEAFADVLGEAIHNPPKRKK</sequence>
<dbReference type="InterPro" id="IPR050151">
    <property type="entry name" value="Class-I_Pyr_Nuc-Dis_Oxidored"/>
</dbReference>
<evidence type="ECO:0000256" key="8">
    <source>
        <dbReference type="ARBA" id="ARBA00023027"/>
    </source>
</evidence>
<dbReference type="InterPro" id="IPR006258">
    <property type="entry name" value="Lipoamide_DH"/>
</dbReference>
<evidence type="ECO:0000256" key="5">
    <source>
        <dbReference type="ARBA" id="ARBA00022823"/>
    </source>
</evidence>
<keyword evidence="5" id="KW-0450">Lipoyl</keyword>
<dbReference type="FunFam" id="3.30.390.30:FF:000001">
    <property type="entry name" value="Dihydrolipoyl dehydrogenase"/>
    <property type="match status" value="1"/>
</dbReference>
<dbReference type="InterPro" id="IPR012999">
    <property type="entry name" value="Pyr_OxRdtase_I_AS"/>
</dbReference>
<dbReference type="Pfam" id="PF02852">
    <property type="entry name" value="Pyr_redox_dim"/>
    <property type="match status" value="1"/>
</dbReference>
<name>A0A7Z8ZVP5_STRSZ</name>
<dbReference type="GO" id="GO:0006103">
    <property type="term" value="P:2-oxoglutarate metabolic process"/>
    <property type="evidence" value="ECO:0007669"/>
    <property type="project" value="TreeGrafter"/>
</dbReference>
<dbReference type="GO" id="GO:0050660">
    <property type="term" value="F:flavin adenine dinucleotide binding"/>
    <property type="evidence" value="ECO:0007669"/>
    <property type="project" value="InterPro"/>
</dbReference>
<feature type="domain" description="Lipoyl-binding" evidence="12">
    <location>
        <begin position="2"/>
        <end position="77"/>
    </location>
</feature>
<dbReference type="PANTHER" id="PTHR22912">
    <property type="entry name" value="DISULFIDE OXIDOREDUCTASE"/>
    <property type="match status" value="1"/>
</dbReference>
<dbReference type="InterPro" id="IPR036188">
    <property type="entry name" value="FAD/NAD-bd_sf"/>
</dbReference>
<dbReference type="InterPro" id="IPR011053">
    <property type="entry name" value="Single_hybrid_motif"/>
</dbReference>
<protein>
    <recommendedName>
        <fullName evidence="2 11">Dihydrolipoyl dehydrogenase</fullName>
        <ecNumber evidence="11">1.8.1.4</ecNumber>
    </recommendedName>
</protein>
<comment type="similarity">
    <text evidence="1 11">Belongs to the class-I pyridine nucleotide-disulfide oxidoreductase family.</text>
</comment>
<dbReference type="AlphaFoldDB" id="A0A7Z8ZVP5"/>
<dbReference type="SUPFAM" id="SSF51905">
    <property type="entry name" value="FAD/NAD(P)-binding domain"/>
    <property type="match status" value="1"/>
</dbReference>
<comment type="cofactor">
    <cofactor evidence="11">
        <name>FAD</name>
        <dbReference type="ChEBI" id="CHEBI:57692"/>
    </cofactor>
    <text evidence="11">Binds 1 FAD per subunit.</text>
</comment>
<evidence type="ECO:0000256" key="9">
    <source>
        <dbReference type="ARBA" id="ARBA00023157"/>
    </source>
</evidence>
<dbReference type="RefSeq" id="WP_154803780.1">
    <property type="nucleotide sequence ID" value="NZ_LR134317.1"/>
</dbReference>
<evidence type="ECO:0000256" key="10">
    <source>
        <dbReference type="ARBA" id="ARBA00023284"/>
    </source>
</evidence>
<dbReference type="PRINTS" id="PR00411">
    <property type="entry name" value="PNDRDTASEI"/>
</dbReference>
<dbReference type="NCBIfam" id="TIGR01350">
    <property type="entry name" value="lipoamide_DH"/>
    <property type="match status" value="1"/>
</dbReference>
<dbReference type="EC" id="1.8.1.4" evidence="11"/>
<evidence type="ECO:0000256" key="2">
    <source>
        <dbReference type="ARBA" id="ARBA00016961"/>
    </source>
</evidence>
<comment type="catalytic activity">
    <reaction evidence="11">
        <text>N(6)-[(R)-dihydrolipoyl]-L-lysyl-[protein] + NAD(+) = N(6)-[(R)-lipoyl]-L-lysyl-[protein] + NADH + H(+)</text>
        <dbReference type="Rhea" id="RHEA:15045"/>
        <dbReference type="Rhea" id="RHEA-COMP:10474"/>
        <dbReference type="Rhea" id="RHEA-COMP:10475"/>
        <dbReference type="ChEBI" id="CHEBI:15378"/>
        <dbReference type="ChEBI" id="CHEBI:57540"/>
        <dbReference type="ChEBI" id="CHEBI:57945"/>
        <dbReference type="ChEBI" id="CHEBI:83099"/>
        <dbReference type="ChEBI" id="CHEBI:83100"/>
        <dbReference type="EC" id="1.8.1.4"/>
    </reaction>
</comment>
<evidence type="ECO:0000259" key="12">
    <source>
        <dbReference type="PROSITE" id="PS50968"/>
    </source>
</evidence>
<comment type="miscellaneous">
    <text evidence="11">The active site is a redox-active disulfide bond.</text>
</comment>
<dbReference type="PROSITE" id="PS50968">
    <property type="entry name" value="BIOTINYL_LIPOYL"/>
    <property type="match status" value="1"/>
</dbReference>
<dbReference type="Pfam" id="PF00364">
    <property type="entry name" value="Biotin_lipoyl"/>
    <property type="match status" value="1"/>
</dbReference>
<evidence type="ECO:0000313" key="13">
    <source>
        <dbReference type="EMBL" id="VEF05874.1"/>
    </source>
</evidence>
<evidence type="ECO:0000256" key="4">
    <source>
        <dbReference type="ARBA" id="ARBA00022630"/>
    </source>
</evidence>
<keyword evidence="6 11" id="KW-0274">FAD</keyword>
<reference evidence="13 14" key="1">
    <citation type="submission" date="2018-12" db="EMBL/GenBank/DDBJ databases">
        <authorList>
            <consortium name="Pathogen Informatics"/>
        </authorList>
    </citation>
    <scope>NUCLEOTIDE SEQUENCE [LARGE SCALE GENOMIC DNA]</scope>
    <source>
        <strain evidence="13 14">NCTC6180</strain>
    </source>
</reference>
<evidence type="ECO:0000256" key="6">
    <source>
        <dbReference type="ARBA" id="ARBA00022827"/>
    </source>
</evidence>
<dbReference type="PANTHER" id="PTHR22912:SF217">
    <property type="entry name" value="DIHYDROLIPOYL DEHYDROGENASE"/>
    <property type="match status" value="1"/>
</dbReference>
<dbReference type="Gene3D" id="3.50.50.60">
    <property type="entry name" value="FAD/NAD(P)-binding domain"/>
    <property type="match status" value="2"/>
</dbReference>
<dbReference type="PROSITE" id="PS00076">
    <property type="entry name" value="PYRIDINE_REDOX_1"/>
    <property type="match status" value="1"/>
</dbReference>
<dbReference type="InterPro" id="IPR000089">
    <property type="entry name" value="Biotin_lipoyl"/>
</dbReference>
<dbReference type="InterPro" id="IPR004099">
    <property type="entry name" value="Pyr_nucl-diS_OxRdtase_dimer"/>
</dbReference>
<dbReference type="Proteomes" id="UP000269903">
    <property type="component" value="Chromosome"/>
</dbReference>
<dbReference type="Pfam" id="PF07992">
    <property type="entry name" value="Pyr_redox_2"/>
    <property type="match status" value="1"/>
</dbReference>
<organism evidence="13 14">
    <name type="scientific">Streptococcus equi subsp. zooepidemicus</name>
    <dbReference type="NCBI Taxonomy" id="40041"/>
    <lineage>
        <taxon>Bacteria</taxon>
        <taxon>Bacillati</taxon>
        <taxon>Bacillota</taxon>
        <taxon>Bacilli</taxon>
        <taxon>Lactobacillales</taxon>
        <taxon>Streptococcaceae</taxon>
        <taxon>Streptococcus</taxon>
    </lineage>
</organism>
<evidence type="ECO:0000256" key="11">
    <source>
        <dbReference type="RuleBase" id="RU003692"/>
    </source>
</evidence>
<dbReference type="InterPro" id="IPR003016">
    <property type="entry name" value="2-oxoA_DH_lipoyl-BS"/>
</dbReference>
<keyword evidence="10 11" id="KW-0676">Redox-active center</keyword>
<evidence type="ECO:0000256" key="1">
    <source>
        <dbReference type="ARBA" id="ARBA00007532"/>
    </source>
</evidence>
<evidence type="ECO:0000313" key="14">
    <source>
        <dbReference type="Proteomes" id="UP000269903"/>
    </source>
</evidence>
<gene>
    <name evidence="13" type="ORF">NCTC6180_00551</name>
</gene>
<evidence type="ECO:0000256" key="3">
    <source>
        <dbReference type="ARBA" id="ARBA00022490"/>
    </source>
</evidence>
<dbReference type="SUPFAM" id="SSF51230">
    <property type="entry name" value="Single hybrid motif"/>
    <property type="match status" value="1"/>
</dbReference>
<keyword evidence="7 11" id="KW-0560">Oxidoreductase</keyword>
<evidence type="ECO:0000256" key="7">
    <source>
        <dbReference type="ARBA" id="ARBA00023002"/>
    </source>
</evidence>
<dbReference type="InterPro" id="IPR016156">
    <property type="entry name" value="FAD/NAD-linked_Rdtase_dimer_sf"/>
</dbReference>
<dbReference type="PRINTS" id="PR00368">
    <property type="entry name" value="FADPNR"/>
</dbReference>
<accession>A0A7Z8ZVP5</accession>
<dbReference type="SUPFAM" id="SSF55424">
    <property type="entry name" value="FAD/NAD-linked reductases, dimerisation (C-terminal) domain"/>
    <property type="match status" value="1"/>
</dbReference>
<dbReference type="GO" id="GO:0004148">
    <property type="term" value="F:dihydrolipoyl dehydrogenase (NADH) activity"/>
    <property type="evidence" value="ECO:0007669"/>
    <property type="project" value="UniProtKB-EC"/>
</dbReference>
<dbReference type="Gene3D" id="2.40.50.100">
    <property type="match status" value="1"/>
</dbReference>
<keyword evidence="4 11" id="KW-0285">Flavoprotein</keyword>